<accession>A0A9D3AIS0</accession>
<reference evidence="2" key="2">
    <citation type="submission" date="2021-09" db="EMBL/GenBank/DDBJ databases">
        <authorList>
            <person name="Gilroy R."/>
        </authorList>
    </citation>
    <scope>NUCLEOTIDE SEQUENCE</scope>
    <source>
        <strain evidence="2">USAMLcec4-12693</strain>
    </source>
</reference>
<dbReference type="AlphaFoldDB" id="A0A9D3AIS0"/>
<evidence type="ECO:0000313" key="2">
    <source>
        <dbReference type="EMBL" id="HJH49188.1"/>
    </source>
</evidence>
<dbReference type="PROSITE" id="PS50151">
    <property type="entry name" value="UVR"/>
    <property type="match status" value="1"/>
</dbReference>
<sequence length="122" mass="14237">MKCQFCNKNEADKVFYLNYMGGLYQISVCDDCLQRMWQQAVASGQAETFRNYSGWWPGRPEPRRYGERAFPDDAAEDLKKRRRLSLLRARLSEAAGREDYEEAAKLRDDIDVMEKEVCSHEG</sequence>
<name>A0A9D3AIS0_9FIRM</name>
<proteinExistence type="predicted"/>
<gene>
    <name evidence="2" type="ORF">K8V39_02870</name>
</gene>
<evidence type="ECO:0000313" key="3">
    <source>
        <dbReference type="Proteomes" id="UP000813420"/>
    </source>
</evidence>
<dbReference type="Proteomes" id="UP000813420">
    <property type="component" value="Unassembled WGS sequence"/>
</dbReference>
<dbReference type="RefSeq" id="WP_277271663.1">
    <property type="nucleotide sequence ID" value="NZ_DYXE01000028.1"/>
</dbReference>
<comment type="caution">
    <text evidence="2">The sequence shown here is derived from an EMBL/GenBank/DDBJ whole genome shotgun (WGS) entry which is preliminary data.</text>
</comment>
<dbReference type="SUPFAM" id="SSF46600">
    <property type="entry name" value="C-terminal UvrC-binding domain of UvrB"/>
    <property type="match status" value="1"/>
</dbReference>
<protein>
    <submittedName>
        <fullName evidence="2">UvrB/UvrC motif-containing protein</fullName>
    </submittedName>
</protein>
<dbReference type="Pfam" id="PF02151">
    <property type="entry name" value="UVR"/>
    <property type="match status" value="1"/>
</dbReference>
<dbReference type="InterPro" id="IPR036876">
    <property type="entry name" value="UVR_dom_sf"/>
</dbReference>
<organism evidence="2 3">
    <name type="scientific">Merdimonas faecis</name>
    <dbReference type="NCBI Taxonomy" id="1653435"/>
    <lineage>
        <taxon>Bacteria</taxon>
        <taxon>Bacillati</taxon>
        <taxon>Bacillota</taxon>
        <taxon>Clostridia</taxon>
        <taxon>Lachnospirales</taxon>
        <taxon>Lachnospiraceae</taxon>
        <taxon>Merdimonas</taxon>
    </lineage>
</organism>
<dbReference type="EMBL" id="DYXE01000028">
    <property type="protein sequence ID" value="HJH49188.1"/>
    <property type="molecule type" value="Genomic_DNA"/>
</dbReference>
<feature type="domain" description="UVR" evidence="1">
    <location>
        <begin position="81"/>
        <end position="116"/>
    </location>
</feature>
<reference evidence="2" key="1">
    <citation type="journal article" date="2021" name="PeerJ">
        <title>Extensive microbial diversity within the chicken gut microbiome revealed by metagenomics and culture.</title>
        <authorList>
            <person name="Gilroy R."/>
            <person name="Ravi A."/>
            <person name="Getino M."/>
            <person name="Pursley I."/>
            <person name="Horton D.L."/>
            <person name="Alikhan N.F."/>
            <person name="Baker D."/>
            <person name="Gharbi K."/>
            <person name="Hall N."/>
            <person name="Watson M."/>
            <person name="Adriaenssens E.M."/>
            <person name="Foster-Nyarko E."/>
            <person name="Jarju S."/>
            <person name="Secka A."/>
            <person name="Antonio M."/>
            <person name="Oren A."/>
            <person name="Chaudhuri R.R."/>
            <person name="La Ragione R."/>
            <person name="Hildebrand F."/>
            <person name="Pallen M.J."/>
        </authorList>
    </citation>
    <scope>NUCLEOTIDE SEQUENCE</scope>
    <source>
        <strain evidence="2">USAMLcec4-12693</strain>
    </source>
</reference>
<dbReference type="InterPro" id="IPR001943">
    <property type="entry name" value="UVR_dom"/>
</dbReference>
<evidence type="ECO:0000259" key="1">
    <source>
        <dbReference type="PROSITE" id="PS50151"/>
    </source>
</evidence>